<keyword evidence="3" id="KW-0677">Repeat</keyword>
<feature type="compositionally biased region" description="Basic and acidic residues" evidence="7">
    <location>
        <begin position="257"/>
        <end position="267"/>
    </location>
</feature>
<dbReference type="InterPro" id="IPR050374">
    <property type="entry name" value="RRT5_SRSF_SR"/>
</dbReference>
<dbReference type="AlphaFoldDB" id="A0A507FNH7"/>
<evidence type="ECO:0000256" key="4">
    <source>
        <dbReference type="ARBA" id="ARBA00022884"/>
    </source>
</evidence>
<dbReference type="PROSITE" id="PS50102">
    <property type="entry name" value="RRM"/>
    <property type="match status" value="2"/>
</dbReference>
<comment type="caution">
    <text evidence="9">The sequence shown here is derived from an EMBL/GenBank/DDBJ whole genome shotgun (WGS) entry which is preliminary data.</text>
</comment>
<keyword evidence="2" id="KW-0507">mRNA processing</keyword>
<feature type="domain" description="RRM" evidence="8">
    <location>
        <begin position="100"/>
        <end position="171"/>
    </location>
</feature>
<evidence type="ECO:0000256" key="7">
    <source>
        <dbReference type="SAM" id="MobiDB-lite"/>
    </source>
</evidence>
<dbReference type="PANTHER" id="PTHR23003">
    <property type="entry name" value="RNA RECOGNITION MOTIF RRM DOMAIN CONTAINING PROTEIN"/>
    <property type="match status" value="1"/>
</dbReference>
<dbReference type="GO" id="GO:0006397">
    <property type="term" value="P:mRNA processing"/>
    <property type="evidence" value="ECO:0007669"/>
    <property type="project" value="UniProtKB-KW"/>
</dbReference>
<evidence type="ECO:0000313" key="10">
    <source>
        <dbReference type="Proteomes" id="UP000320333"/>
    </source>
</evidence>
<feature type="domain" description="RRM" evidence="8">
    <location>
        <begin position="4"/>
        <end position="74"/>
    </location>
</feature>
<evidence type="ECO:0000313" key="9">
    <source>
        <dbReference type="EMBL" id="TPX77018.1"/>
    </source>
</evidence>
<organism evidence="9 10">
    <name type="scientific">Chytriomyces confervae</name>
    <dbReference type="NCBI Taxonomy" id="246404"/>
    <lineage>
        <taxon>Eukaryota</taxon>
        <taxon>Fungi</taxon>
        <taxon>Fungi incertae sedis</taxon>
        <taxon>Chytridiomycota</taxon>
        <taxon>Chytridiomycota incertae sedis</taxon>
        <taxon>Chytridiomycetes</taxon>
        <taxon>Chytridiales</taxon>
        <taxon>Chytriomycetaceae</taxon>
        <taxon>Chytriomyces</taxon>
    </lineage>
</organism>
<reference evidence="9 10" key="1">
    <citation type="journal article" date="2019" name="Sci. Rep.">
        <title>Comparative genomics of chytrid fungi reveal insights into the obligate biotrophic and pathogenic lifestyle of Synchytrium endobioticum.</title>
        <authorList>
            <person name="van de Vossenberg B.T.L.H."/>
            <person name="Warris S."/>
            <person name="Nguyen H.D.T."/>
            <person name="van Gent-Pelzer M.P.E."/>
            <person name="Joly D.L."/>
            <person name="van de Geest H.C."/>
            <person name="Bonants P.J.M."/>
            <person name="Smith D.S."/>
            <person name="Levesque C.A."/>
            <person name="van der Lee T.A.J."/>
        </authorList>
    </citation>
    <scope>NUCLEOTIDE SEQUENCE [LARGE SCALE GENOMIC DNA]</scope>
    <source>
        <strain evidence="9 10">CBS 675.73</strain>
    </source>
</reference>
<dbReference type="STRING" id="246404.A0A507FNH7"/>
<gene>
    <name evidence="9" type="ORF">CcCBS67573_g01687</name>
</gene>
<dbReference type="SUPFAM" id="SSF54928">
    <property type="entry name" value="RNA-binding domain, RBD"/>
    <property type="match status" value="1"/>
</dbReference>
<feature type="compositionally biased region" description="Basic and acidic residues" evidence="7">
    <location>
        <begin position="73"/>
        <end position="93"/>
    </location>
</feature>
<protein>
    <recommendedName>
        <fullName evidence="8">RRM domain-containing protein</fullName>
    </recommendedName>
</protein>
<feature type="region of interest" description="Disordered" evidence="7">
    <location>
        <begin position="73"/>
        <end position="102"/>
    </location>
</feature>
<name>A0A507FNH7_9FUNG</name>
<comment type="subcellular location">
    <subcellularLocation>
        <location evidence="1">Nucleus</location>
    </subcellularLocation>
</comment>
<dbReference type="InterPro" id="IPR012677">
    <property type="entry name" value="Nucleotide-bd_a/b_plait_sf"/>
</dbReference>
<dbReference type="Proteomes" id="UP000320333">
    <property type="component" value="Unassembled WGS sequence"/>
</dbReference>
<dbReference type="GO" id="GO:0005634">
    <property type="term" value="C:nucleus"/>
    <property type="evidence" value="ECO:0007669"/>
    <property type="project" value="UniProtKB-SubCell"/>
</dbReference>
<proteinExistence type="predicted"/>
<evidence type="ECO:0000256" key="3">
    <source>
        <dbReference type="ARBA" id="ARBA00022737"/>
    </source>
</evidence>
<feature type="compositionally biased region" description="Basic and acidic residues" evidence="7">
    <location>
        <begin position="162"/>
        <end position="250"/>
    </location>
</feature>
<dbReference type="InterPro" id="IPR035979">
    <property type="entry name" value="RBD_domain_sf"/>
</dbReference>
<keyword evidence="4 6" id="KW-0694">RNA-binding</keyword>
<sequence length="267" mass="31722">MSYRRVYVGKLPRDVTEREVRRHFDEFGRIREVRILVGFAFVEYESSRDARDAVDKLDNSRFLGERIIVEPSKVQRDDRRRGDDRGDRSEPRQARGSGKNRLKVENLPSRMSWQNLKDLMRKAGEVSFTDIDRDGNGIVEFSNPADMEEAIKMFDDTEYEGKRLIVKEDQTSERGDTRGDRDDRRSSRRDDDRRDSRRSDDRSDRRHRRDDRSVSPERRRSRDRSESPARSKDRAVDEEARQSPRERDNEVVDQENGNERSPRDERD</sequence>
<dbReference type="InterPro" id="IPR000504">
    <property type="entry name" value="RRM_dom"/>
</dbReference>
<evidence type="ECO:0000256" key="6">
    <source>
        <dbReference type="PROSITE-ProRule" id="PRU00176"/>
    </source>
</evidence>
<keyword evidence="5" id="KW-0539">Nucleus</keyword>
<feature type="region of interest" description="Disordered" evidence="7">
    <location>
        <begin position="162"/>
        <end position="267"/>
    </location>
</feature>
<dbReference type="Gene3D" id="3.30.70.330">
    <property type="match status" value="2"/>
</dbReference>
<evidence type="ECO:0000256" key="5">
    <source>
        <dbReference type="ARBA" id="ARBA00023242"/>
    </source>
</evidence>
<evidence type="ECO:0000259" key="8">
    <source>
        <dbReference type="PROSITE" id="PS50102"/>
    </source>
</evidence>
<dbReference type="GO" id="GO:0003729">
    <property type="term" value="F:mRNA binding"/>
    <property type="evidence" value="ECO:0007669"/>
    <property type="project" value="TreeGrafter"/>
</dbReference>
<accession>A0A507FNH7</accession>
<evidence type="ECO:0000256" key="1">
    <source>
        <dbReference type="ARBA" id="ARBA00004123"/>
    </source>
</evidence>
<evidence type="ECO:0000256" key="2">
    <source>
        <dbReference type="ARBA" id="ARBA00022664"/>
    </source>
</evidence>
<keyword evidence="10" id="KW-1185">Reference proteome</keyword>
<dbReference type="Pfam" id="PF00076">
    <property type="entry name" value="RRM_1"/>
    <property type="match status" value="2"/>
</dbReference>
<dbReference type="GO" id="GO:0005737">
    <property type="term" value="C:cytoplasm"/>
    <property type="evidence" value="ECO:0007669"/>
    <property type="project" value="TreeGrafter"/>
</dbReference>
<dbReference type="OrthoDB" id="1099063at2759"/>
<dbReference type="SMART" id="SM00360">
    <property type="entry name" value="RRM"/>
    <property type="match status" value="2"/>
</dbReference>
<dbReference type="EMBL" id="QEAP01000030">
    <property type="protein sequence ID" value="TPX77018.1"/>
    <property type="molecule type" value="Genomic_DNA"/>
</dbReference>
<dbReference type="PANTHER" id="PTHR23003:SF62">
    <property type="entry name" value="SERINE_ARGININE (SR)-TYPE SHUTTLING MRNA BINDING PROTEIN NPL3"/>
    <property type="match status" value="1"/>
</dbReference>